<feature type="signal peptide" evidence="2">
    <location>
        <begin position="1"/>
        <end position="27"/>
    </location>
</feature>
<dbReference type="AlphaFoldDB" id="A0A0K1EBD1"/>
<feature type="region of interest" description="Disordered" evidence="1">
    <location>
        <begin position="488"/>
        <end position="509"/>
    </location>
</feature>
<dbReference type="EMBL" id="CP012159">
    <property type="protein sequence ID" value="AKT37992.1"/>
    <property type="molecule type" value="Genomic_DNA"/>
</dbReference>
<evidence type="ECO:0000256" key="2">
    <source>
        <dbReference type="SAM" id="SignalP"/>
    </source>
</evidence>
<keyword evidence="2" id="KW-0732">Signal</keyword>
<dbReference type="Proteomes" id="UP000067626">
    <property type="component" value="Chromosome"/>
</dbReference>
<reference evidence="3 4" key="1">
    <citation type="submission" date="2015-07" db="EMBL/GenBank/DDBJ databases">
        <title>Genome analysis of myxobacterium Chondromyces crocatus Cm c5 reveals a high potential for natural compound synthesis and the genetic basis for the loss of fruiting body formation.</title>
        <authorList>
            <person name="Zaburannyi N."/>
            <person name="Bunk B."/>
            <person name="Maier J."/>
            <person name="Overmann J."/>
            <person name="Mueller R."/>
        </authorList>
    </citation>
    <scope>NUCLEOTIDE SEQUENCE [LARGE SCALE GENOMIC DNA]</scope>
    <source>
        <strain evidence="3 4">Cm c5</strain>
    </source>
</reference>
<feature type="chain" id="PRO_5005459203" description="Vitellogenin domain-containing protein" evidence="2">
    <location>
        <begin position="28"/>
        <end position="894"/>
    </location>
</feature>
<sequence>MTSRSRSFTALLAGAFFVGIGAPVAAAAEAQALLVPAGAGQQALALQGGGGGLVGRVCSAAPCAAEGGEALTVPPEVRGRLGSARMRSVRLEGGKQLARIDVPGEIGAWTALVAAPLAGKGRAPLVLWSGWTDVQRGEHGEEQSQVVIEEPAEKGIRVIVGQRRADVTLCGRPTVVAARAVDPATMTLARGATVQNLSAEERARAVKLPAVRGDAPYAAPGFQALRPTAASSALGKRIAEIADGDPATSWAEAKAGIGRGEFIAFSAPSEVALKGLELRFRPSSAGGVGAPGVNAAGAGGAGAAGAGAAGVAGTSAAGGASPKSVTVSPDATAPRTLYVATTERLYAVSVPADAWSADGAGFEVTFPEEVQTSCVALVIEDAAVPRGVKNPEVTLSEVTARTAFDGMAPEALVGALAGGGERARAAAAVLARSGPASVRAAMEGYERLDQQGRLLAMGVVDGSSCAVHAEFFAERLASAAETEAAAKKQRRSERALMPEGPDPEAHHARDRIRRCGRGAAPALAKILARKPGLAVLSVVARELAVAAPDAAVPVLLDAMVDASAATRSELRAALSMAAQSSRARLAFELELSPEEGSEPGAPRPEGVRIDLLRSVGPALSRLKGSDAAFRQLAVKGASFRTRYLLLSPAAELARGGDAGATAWLRNALRSDADPHIRARAAEVAAQVPALASDLLAAVADPVVRVREAAVGSLGEVIGAGAQAPRGTEAALALRLGADPWTFVRSKAASALASLPPGGASVDRALAKAVSDLSPEVRGKALDALGARQALDHREVVRARAEEPEELTEVRARALLALGVMCDRSAVDLWTTLAQRARAPGGERDERLGQASIAALGYVHPPDLAKRLAPLLEKGVPRATQETARAALEGKGRCR</sequence>
<dbReference type="OrthoDB" id="5484172at2"/>
<dbReference type="Gene3D" id="1.25.10.10">
    <property type="entry name" value="Leucine-rich Repeat Variant"/>
    <property type="match status" value="1"/>
</dbReference>
<dbReference type="KEGG" id="ccro:CMC5_021330"/>
<evidence type="ECO:0000256" key="1">
    <source>
        <dbReference type="SAM" id="MobiDB-lite"/>
    </source>
</evidence>
<protein>
    <recommendedName>
        <fullName evidence="5">Vitellogenin domain-containing protein</fullName>
    </recommendedName>
</protein>
<dbReference type="RefSeq" id="WP_050430283.1">
    <property type="nucleotide sequence ID" value="NZ_CP012159.1"/>
</dbReference>
<dbReference type="InterPro" id="IPR011989">
    <property type="entry name" value="ARM-like"/>
</dbReference>
<evidence type="ECO:0000313" key="4">
    <source>
        <dbReference type="Proteomes" id="UP000067626"/>
    </source>
</evidence>
<evidence type="ECO:0008006" key="5">
    <source>
        <dbReference type="Google" id="ProtNLM"/>
    </source>
</evidence>
<dbReference type="SUPFAM" id="SSF48371">
    <property type="entry name" value="ARM repeat"/>
    <property type="match status" value="1"/>
</dbReference>
<dbReference type="InterPro" id="IPR016024">
    <property type="entry name" value="ARM-type_fold"/>
</dbReference>
<evidence type="ECO:0000313" key="3">
    <source>
        <dbReference type="EMBL" id="AKT37992.1"/>
    </source>
</evidence>
<name>A0A0K1EBD1_CHOCO</name>
<proteinExistence type="predicted"/>
<dbReference type="STRING" id="52.CMC5_021330"/>
<organism evidence="3 4">
    <name type="scientific">Chondromyces crocatus</name>
    <dbReference type="NCBI Taxonomy" id="52"/>
    <lineage>
        <taxon>Bacteria</taxon>
        <taxon>Pseudomonadati</taxon>
        <taxon>Myxococcota</taxon>
        <taxon>Polyangia</taxon>
        <taxon>Polyangiales</taxon>
        <taxon>Polyangiaceae</taxon>
        <taxon>Chondromyces</taxon>
    </lineage>
</organism>
<keyword evidence="4" id="KW-1185">Reference proteome</keyword>
<gene>
    <name evidence="3" type="ORF">CMC5_021330</name>
</gene>
<accession>A0A0K1EBD1</accession>